<evidence type="ECO:0000256" key="4">
    <source>
        <dbReference type="ARBA" id="ARBA00022807"/>
    </source>
</evidence>
<keyword evidence="6" id="KW-0732">Signal</keyword>
<feature type="domain" description="NlpC/P60" evidence="8">
    <location>
        <begin position="186"/>
        <end position="331"/>
    </location>
</feature>
<keyword evidence="4" id="KW-0788">Thiol protease</keyword>
<dbReference type="Proteomes" id="UP000249260">
    <property type="component" value="Unassembled WGS sequence"/>
</dbReference>
<feature type="signal peptide" evidence="6">
    <location>
        <begin position="1"/>
        <end position="20"/>
    </location>
</feature>
<dbReference type="OrthoDB" id="9813118at2"/>
<organism evidence="9 10">
    <name type="scientific">Paenibacillus montanisoli</name>
    <dbReference type="NCBI Taxonomy" id="2081970"/>
    <lineage>
        <taxon>Bacteria</taxon>
        <taxon>Bacillati</taxon>
        <taxon>Bacillota</taxon>
        <taxon>Bacilli</taxon>
        <taxon>Bacillales</taxon>
        <taxon>Paenibacillaceae</taxon>
        <taxon>Paenibacillus</taxon>
    </lineage>
</organism>
<dbReference type="SMART" id="SM00287">
    <property type="entry name" value="SH3b"/>
    <property type="match status" value="2"/>
</dbReference>
<dbReference type="RefSeq" id="WP_112883543.1">
    <property type="nucleotide sequence ID" value="NZ_QLUW01000003.1"/>
</dbReference>
<evidence type="ECO:0000256" key="2">
    <source>
        <dbReference type="ARBA" id="ARBA00022670"/>
    </source>
</evidence>
<accession>A0A328TXU4</accession>
<dbReference type="GO" id="GO:0008234">
    <property type="term" value="F:cysteine-type peptidase activity"/>
    <property type="evidence" value="ECO:0007669"/>
    <property type="project" value="UniProtKB-KW"/>
</dbReference>
<feature type="compositionally biased region" description="Gly residues" evidence="5">
    <location>
        <begin position="170"/>
        <end position="183"/>
    </location>
</feature>
<protein>
    <submittedName>
        <fullName evidence="9">Hydrolase Nlp/P60</fullName>
    </submittedName>
</protein>
<dbReference type="Pfam" id="PF08239">
    <property type="entry name" value="SH3_3"/>
    <property type="match status" value="2"/>
</dbReference>
<evidence type="ECO:0000313" key="10">
    <source>
        <dbReference type="Proteomes" id="UP000249260"/>
    </source>
</evidence>
<dbReference type="SUPFAM" id="SSF54001">
    <property type="entry name" value="Cysteine proteinases"/>
    <property type="match status" value="1"/>
</dbReference>
<dbReference type="PROSITE" id="PS51935">
    <property type="entry name" value="NLPC_P60"/>
    <property type="match status" value="1"/>
</dbReference>
<feature type="chain" id="PRO_5038950150" evidence="6">
    <location>
        <begin position="21"/>
        <end position="331"/>
    </location>
</feature>
<dbReference type="PANTHER" id="PTHR47053">
    <property type="entry name" value="MUREIN DD-ENDOPEPTIDASE MEPH-RELATED"/>
    <property type="match status" value="1"/>
</dbReference>
<dbReference type="InterPro" id="IPR003646">
    <property type="entry name" value="SH3-like_bac-type"/>
</dbReference>
<evidence type="ECO:0000313" key="9">
    <source>
        <dbReference type="EMBL" id="RAP75279.1"/>
    </source>
</evidence>
<name>A0A328TXU4_9BACL</name>
<keyword evidence="10" id="KW-1185">Reference proteome</keyword>
<sequence>MKKFAASFLVLIMTALLVMPAVIGAASAPAPVVGEIQASVSFRSAPSTSSTVYKYLKAGENVVILEKVNASWYKVQDVNGKIAYVSSSAKYIEIISNASIVSSVSFRKSPSTDGARIRYMSKGESVLITGKPNSYWYAVKDANGVTGYVSSSDQYINEGASFSLPSGVQPGTGSGDSGSGDGTTGTQAIEKVIAAGMKYLGTPYEYGSDRNTTTTFDCSDFTRTAFREGAGVTIPYDSRQQGDFVKDRGAVKTDWHQLKRGDLMFFMAYKGSKASSYAGVDKATERITHVGIYLGNGQMLNTYSTASGGVRISDIAGGQWENRFLFGGSAL</sequence>
<evidence type="ECO:0000256" key="6">
    <source>
        <dbReference type="SAM" id="SignalP"/>
    </source>
</evidence>
<evidence type="ECO:0000259" key="8">
    <source>
        <dbReference type="PROSITE" id="PS51935"/>
    </source>
</evidence>
<dbReference type="GO" id="GO:0006508">
    <property type="term" value="P:proteolysis"/>
    <property type="evidence" value="ECO:0007669"/>
    <property type="project" value="UniProtKB-KW"/>
</dbReference>
<evidence type="ECO:0000256" key="5">
    <source>
        <dbReference type="SAM" id="MobiDB-lite"/>
    </source>
</evidence>
<feature type="domain" description="SH3b" evidence="7">
    <location>
        <begin position="27"/>
        <end position="96"/>
    </location>
</feature>
<dbReference type="InterPro" id="IPR051202">
    <property type="entry name" value="Peptidase_C40"/>
</dbReference>
<dbReference type="PANTHER" id="PTHR47053:SF1">
    <property type="entry name" value="MUREIN DD-ENDOPEPTIDASE MEPH-RELATED"/>
    <property type="match status" value="1"/>
</dbReference>
<feature type="region of interest" description="Disordered" evidence="5">
    <location>
        <begin position="163"/>
        <end position="185"/>
    </location>
</feature>
<dbReference type="Gene3D" id="2.30.30.40">
    <property type="entry name" value="SH3 Domains"/>
    <property type="match status" value="2"/>
</dbReference>
<dbReference type="Pfam" id="PF00877">
    <property type="entry name" value="NLPC_P60"/>
    <property type="match status" value="1"/>
</dbReference>
<dbReference type="PROSITE" id="PS51781">
    <property type="entry name" value="SH3B"/>
    <property type="match status" value="1"/>
</dbReference>
<reference evidence="9 10" key="1">
    <citation type="submission" date="2018-06" db="EMBL/GenBank/DDBJ databases">
        <title>Paenibacillus montanisoli sp. nov., isolated from mountain area soil.</title>
        <authorList>
            <person name="Wu M."/>
        </authorList>
    </citation>
    <scope>NUCLEOTIDE SEQUENCE [LARGE SCALE GENOMIC DNA]</scope>
    <source>
        <strain evidence="9 10">RA17</strain>
    </source>
</reference>
<dbReference type="AlphaFoldDB" id="A0A328TXU4"/>
<dbReference type="InterPro" id="IPR038765">
    <property type="entry name" value="Papain-like_cys_pep_sf"/>
</dbReference>
<gene>
    <name evidence="9" type="ORF">DL346_18065</name>
</gene>
<comment type="similarity">
    <text evidence="1">Belongs to the peptidase C40 family.</text>
</comment>
<evidence type="ECO:0000256" key="3">
    <source>
        <dbReference type="ARBA" id="ARBA00022801"/>
    </source>
</evidence>
<dbReference type="InterPro" id="IPR000064">
    <property type="entry name" value="NLP_P60_dom"/>
</dbReference>
<dbReference type="EMBL" id="QLUW01000003">
    <property type="protein sequence ID" value="RAP75279.1"/>
    <property type="molecule type" value="Genomic_DNA"/>
</dbReference>
<proteinExistence type="inferred from homology"/>
<comment type="caution">
    <text evidence="9">The sequence shown here is derived from an EMBL/GenBank/DDBJ whole genome shotgun (WGS) entry which is preliminary data.</text>
</comment>
<evidence type="ECO:0000256" key="1">
    <source>
        <dbReference type="ARBA" id="ARBA00007074"/>
    </source>
</evidence>
<keyword evidence="3 9" id="KW-0378">Hydrolase</keyword>
<evidence type="ECO:0000259" key="7">
    <source>
        <dbReference type="PROSITE" id="PS51781"/>
    </source>
</evidence>
<keyword evidence="2" id="KW-0645">Protease</keyword>
<dbReference type="Gene3D" id="3.90.1720.10">
    <property type="entry name" value="endopeptidase domain like (from Nostoc punctiforme)"/>
    <property type="match status" value="1"/>
</dbReference>